<dbReference type="InterPro" id="IPR011527">
    <property type="entry name" value="ABC1_TM_dom"/>
</dbReference>
<dbReference type="Proteomes" id="UP000009875">
    <property type="component" value="Unassembled WGS sequence"/>
</dbReference>
<evidence type="ECO:0000256" key="6">
    <source>
        <dbReference type="ARBA" id="ARBA00023136"/>
    </source>
</evidence>
<protein>
    <recommendedName>
        <fullName evidence="11">ABC transporter domain-containing protein</fullName>
    </recommendedName>
</protein>
<dbReference type="GO" id="GO:0140359">
    <property type="term" value="F:ABC-type transporter activity"/>
    <property type="evidence" value="ECO:0007669"/>
    <property type="project" value="InterPro"/>
</dbReference>
<dbReference type="eggNOG" id="COG1132">
    <property type="taxonomic scope" value="Bacteria"/>
</dbReference>
<evidence type="ECO:0000259" key="8">
    <source>
        <dbReference type="PROSITE" id="PS50929"/>
    </source>
</evidence>
<feature type="domain" description="ABC transporter" evidence="7">
    <location>
        <begin position="84"/>
        <end position="295"/>
    </location>
</feature>
<dbReference type="HOGENOM" id="CLU_000604_1_9_9"/>
<dbReference type="InterPro" id="IPR039421">
    <property type="entry name" value="Type_1_exporter"/>
</dbReference>
<dbReference type="PROSITE" id="PS50929">
    <property type="entry name" value="ABC_TM1F"/>
    <property type="match status" value="1"/>
</dbReference>
<dbReference type="CDD" id="cd03228">
    <property type="entry name" value="ABCC_MRP_Like"/>
    <property type="match status" value="1"/>
</dbReference>
<dbReference type="PROSITE" id="PS50893">
    <property type="entry name" value="ABC_TRANSPORTER_2"/>
    <property type="match status" value="1"/>
</dbReference>
<dbReference type="GO" id="GO:0034040">
    <property type="term" value="F:ATPase-coupled lipid transmembrane transporter activity"/>
    <property type="evidence" value="ECO:0007669"/>
    <property type="project" value="TreeGrafter"/>
</dbReference>
<evidence type="ECO:0000313" key="9">
    <source>
        <dbReference type="EMBL" id="EKU93035.1"/>
    </source>
</evidence>
<dbReference type="SMART" id="SM00382">
    <property type="entry name" value="AAA"/>
    <property type="match status" value="1"/>
</dbReference>
<keyword evidence="3" id="KW-0547">Nucleotide-binding</keyword>
<comment type="subcellular location">
    <subcellularLocation>
        <location evidence="1">Cell membrane</location>
        <topology evidence="1">Multi-pass membrane protein</topology>
    </subcellularLocation>
</comment>
<proteinExistence type="predicted"/>
<evidence type="ECO:0000256" key="1">
    <source>
        <dbReference type="ARBA" id="ARBA00004651"/>
    </source>
</evidence>
<keyword evidence="10" id="KW-1185">Reference proteome</keyword>
<dbReference type="PANTHER" id="PTHR24221">
    <property type="entry name" value="ATP-BINDING CASSETTE SUB-FAMILY B"/>
    <property type="match status" value="1"/>
</dbReference>
<evidence type="ECO:0000256" key="4">
    <source>
        <dbReference type="ARBA" id="ARBA00022840"/>
    </source>
</evidence>
<reference evidence="9 10" key="1">
    <citation type="submission" date="2012-09" db="EMBL/GenBank/DDBJ databases">
        <title>The Genome Sequence of Alloiococcus otitis ATCC 51267.</title>
        <authorList>
            <consortium name="The Broad Institute Genome Sequencing Platform"/>
            <person name="Earl A."/>
            <person name="Ward D."/>
            <person name="Feldgarden M."/>
            <person name="Gevers D."/>
            <person name="Huys G."/>
            <person name="Walker B."/>
            <person name="Young S.K."/>
            <person name="Zeng Q."/>
            <person name="Gargeya S."/>
            <person name="Fitzgerald M."/>
            <person name="Haas B."/>
            <person name="Abouelleil A."/>
            <person name="Alvarado L."/>
            <person name="Arachchi H.M."/>
            <person name="Berlin A.M."/>
            <person name="Chapman S.B."/>
            <person name="Goldberg J."/>
            <person name="Griggs A."/>
            <person name="Gujja S."/>
            <person name="Hansen M."/>
            <person name="Howarth C."/>
            <person name="Imamovic A."/>
            <person name="Larimer J."/>
            <person name="McCowen C."/>
            <person name="Montmayeur A."/>
            <person name="Murphy C."/>
            <person name="Neiman D."/>
            <person name="Pearson M."/>
            <person name="Priest M."/>
            <person name="Roberts A."/>
            <person name="Saif S."/>
            <person name="Shea T."/>
            <person name="Sisk P."/>
            <person name="Sykes S."/>
            <person name="Wortman J."/>
            <person name="Nusbaum C."/>
            <person name="Birren B."/>
        </authorList>
    </citation>
    <scope>NUCLEOTIDE SEQUENCE [LARGE SCALE GENOMIC DNA]</scope>
    <source>
        <strain evidence="9 10">ATCC 51267</strain>
    </source>
</reference>
<dbReference type="InterPro" id="IPR027417">
    <property type="entry name" value="P-loop_NTPase"/>
</dbReference>
<dbReference type="SUPFAM" id="SSF52540">
    <property type="entry name" value="P-loop containing nucleoside triphosphate hydrolases"/>
    <property type="match status" value="1"/>
</dbReference>
<evidence type="ECO:0000259" key="7">
    <source>
        <dbReference type="PROSITE" id="PS50893"/>
    </source>
</evidence>
<feature type="domain" description="ABC transmembrane type-1" evidence="8">
    <location>
        <begin position="1"/>
        <end position="53"/>
    </location>
</feature>
<evidence type="ECO:0000256" key="2">
    <source>
        <dbReference type="ARBA" id="ARBA00022692"/>
    </source>
</evidence>
<dbReference type="GO" id="GO:0005524">
    <property type="term" value="F:ATP binding"/>
    <property type="evidence" value="ECO:0007669"/>
    <property type="project" value="UniProtKB-KW"/>
</dbReference>
<evidence type="ECO:0000256" key="3">
    <source>
        <dbReference type="ARBA" id="ARBA00022741"/>
    </source>
</evidence>
<organism evidence="9 10">
    <name type="scientific">Alloiococcus otitis ATCC 51267</name>
    <dbReference type="NCBI Taxonomy" id="883081"/>
    <lineage>
        <taxon>Bacteria</taxon>
        <taxon>Bacillati</taxon>
        <taxon>Bacillota</taxon>
        <taxon>Bacilli</taxon>
        <taxon>Lactobacillales</taxon>
        <taxon>Carnobacteriaceae</taxon>
        <taxon>Alloiococcus</taxon>
    </lineage>
</organism>
<evidence type="ECO:0000313" key="10">
    <source>
        <dbReference type="Proteomes" id="UP000009875"/>
    </source>
</evidence>
<dbReference type="GO" id="GO:0005886">
    <property type="term" value="C:plasma membrane"/>
    <property type="evidence" value="ECO:0007669"/>
    <property type="project" value="UniProtKB-SubCell"/>
</dbReference>
<sequence length="296" mass="32546">MSIICSLIPLFIGGIFVLLNRLEVGALLSIFMASDRIANPLTVALQNYNKLSTTKNIIKKIKAIEANTSSNFNEKNHNCSVLPISFHDASIGYGAEKPIISDLTLEINKGDKILIKGPSGSGKTSLLRSIQGMNDLVSGYVSYGEKADLPSLSIMQGISYIRQLPILFDDTIEFNITLGEHFSDSEIKDAIEKSGLSDIIEEKGMTFQVGENGKNLSGGQNQRIEIARALIRNRDLVIADEVTASLDKKTSTNIRKTLFSIPQAVIEVSHHNNSEELSKYNHVYQISEGTLLEEIF</sequence>
<dbReference type="Pfam" id="PF00005">
    <property type="entry name" value="ABC_tran"/>
    <property type="match status" value="1"/>
</dbReference>
<dbReference type="SUPFAM" id="SSF90123">
    <property type="entry name" value="ABC transporter transmembrane region"/>
    <property type="match status" value="1"/>
</dbReference>
<dbReference type="InterPro" id="IPR003439">
    <property type="entry name" value="ABC_transporter-like_ATP-bd"/>
</dbReference>
<keyword evidence="2" id="KW-0812">Transmembrane</keyword>
<dbReference type="GO" id="GO:0016887">
    <property type="term" value="F:ATP hydrolysis activity"/>
    <property type="evidence" value="ECO:0007669"/>
    <property type="project" value="InterPro"/>
</dbReference>
<dbReference type="InterPro" id="IPR036640">
    <property type="entry name" value="ABC1_TM_sf"/>
</dbReference>
<keyword evidence="4" id="KW-0067">ATP-binding</keyword>
<accession>K9EV02</accession>
<dbReference type="AlphaFoldDB" id="K9EV02"/>
<gene>
    <name evidence="9" type="ORF">HMPREF9698_01231</name>
</gene>
<evidence type="ECO:0008006" key="11">
    <source>
        <dbReference type="Google" id="ProtNLM"/>
    </source>
</evidence>
<dbReference type="STRING" id="883081.HMPREF9698_01231"/>
<dbReference type="InterPro" id="IPR003593">
    <property type="entry name" value="AAA+_ATPase"/>
</dbReference>
<dbReference type="PANTHER" id="PTHR24221:SF654">
    <property type="entry name" value="ATP-BINDING CASSETTE SUB-FAMILY B MEMBER 6"/>
    <property type="match status" value="1"/>
</dbReference>
<dbReference type="EMBL" id="AGXA01000027">
    <property type="protein sequence ID" value="EKU93035.1"/>
    <property type="molecule type" value="Genomic_DNA"/>
</dbReference>
<dbReference type="Gene3D" id="3.40.50.300">
    <property type="entry name" value="P-loop containing nucleotide triphosphate hydrolases"/>
    <property type="match status" value="1"/>
</dbReference>
<keyword evidence="6" id="KW-0472">Membrane</keyword>
<name>K9EV02_9LACT</name>
<keyword evidence="5" id="KW-1133">Transmembrane helix</keyword>
<comment type="caution">
    <text evidence="9">The sequence shown here is derived from an EMBL/GenBank/DDBJ whole genome shotgun (WGS) entry which is preliminary data.</text>
</comment>
<evidence type="ECO:0000256" key="5">
    <source>
        <dbReference type="ARBA" id="ARBA00022989"/>
    </source>
</evidence>